<evidence type="ECO:0000259" key="5">
    <source>
        <dbReference type="Pfam" id="PF21031"/>
    </source>
</evidence>
<gene>
    <name evidence="6" type="ORF">CHLRE_06g251350v5</name>
</gene>
<dbReference type="GO" id="GO:0120330">
    <property type="term" value="C:rixosome complex"/>
    <property type="evidence" value="ECO:0000318"/>
    <property type="project" value="GO_Central"/>
</dbReference>
<proteinExistence type="predicted"/>
<protein>
    <recommendedName>
        <fullName evidence="5">WD repeat-containing protein 54 beta-propeller domain-containing protein</fullName>
    </recommendedName>
</protein>
<dbReference type="Proteomes" id="UP000006906">
    <property type="component" value="Chromosome 6"/>
</dbReference>
<dbReference type="FunCoup" id="A0A2K3DM07">
    <property type="interactions" value="1774"/>
</dbReference>
<dbReference type="GO" id="GO:0006261">
    <property type="term" value="P:DNA-templated DNA replication"/>
    <property type="evidence" value="ECO:0000318"/>
    <property type="project" value="GO_Central"/>
</dbReference>
<dbReference type="OMA" id="YSWAAHA"/>
<dbReference type="Pfam" id="PF21031">
    <property type="entry name" value="WDR54"/>
    <property type="match status" value="1"/>
</dbReference>
<name>A0A2K3DM07_CHLRE</name>
<feature type="compositionally biased region" description="Gly residues" evidence="4">
    <location>
        <begin position="411"/>
        <end position="422"/>
    </location>
</feature>
<dbReference type="GO" id="GO:0006364">
    <property type="term" value="P:rRNA processing"/>
    <property type="evidence" value="ECO:0000318"/>
    <property type="project" value="GO_Central"/>
</dbReference>
<keyword evidence="1 3" id="KW-0853">WD repeat</keyword>
<dbReference type="InParanoid" id="A0A2K3DM07"/>
<dbReference type="InterPro" id="IPR045227">
    <property type="entry name" value="WDR18/Ipi3/RID3"/>
</dbReference>
<dbReference type="InterPro" id="IPR036322">
    <property type="entry name" value="WD40_repeat_dom_sf"/>
</dbReference>
<dbReference type="STRING" id="3055.A0A2K3DM07"/>
<feature type="repeat" description="WD" evidence="3">
    <location>
        <begin position="79"/>
        <end position="113"/>
    </location>
</feature>
<evidence type="ECO:0000256" key="3">
    <source>
        <dbReference type="PROSITE-ProRule" id="PRU00221"/>
    </source>
</evidence>
<dbReference type="InterPro" id="IPR019775">
    <property type="entry name" value="WD40_repeat_CS"/>
</dbReference>
<dbReference type="GeneID" id="5722194"/>
<evidence type="ECO:0000256" key="1">
    <source>
        <dbReference type="ARBA" id="ARBA00022574"/>
    </source>
</evidence>
<dbReference type="KEGG" id="cre:CHLRE_06g251350v5"/>
<dbReference type="SUPFAM" id="SSF50978">
    <property type="entry name" value="WD40 repeat-like"/>
    <property type="match status" value="1"/>
</dbReference>
<dbReference type="PROSITE" id="PS50082">
    <property type="entry name" value="WD_REPEATS_2"/>
    <property type="match status" value="2"/>
</dbReference>
<dbReference type="InterPro" id="IPR049546">
    <property type="entry name" value="WDR54_beta_prop"/>
</dbReference>
<dbReference type="Gramene" id="PNW81553">
    <property type="protein sequence ID" value="PNW81553"/>
    <property type="gene ID" value="CHLRE_06g251350v5"/>
</dbReference>
<dbReference type="GO" id="GO:0005656">
    <property type="term" value="C:nuclear pre-replicative complex"/>
    <property type="evidence" value="ECO:0000318"/>
    <property type="project" value="GO_Central"/>
</dbReference>
<dbReference type="EMBL" id="CM008967">
    <property type="protein sequence ID" value="PNW81553.1"/>
    <property type="molecule type" value="Genomic_DNA"/>
</dbReference>
<evidence type="ECO:0000313" key="6">
    <source>
        <dbReference type="EMBL" id="PNW81553.1"/>
    </source>
</evidence>
<evidence type="ECO:0000313" key="7">
    <source>
        <dbReference type="Proteomes" id="UP000006906"/>
    </source>
</evidence>
<dbReference type="OrthoDB" id="6252103at2759"/>
<dbReference type="AlphaFoldDB" id="A0A2K3DM07"/>
<dbReference type="ExpressionAtlas" id="A0A2K3DM07">
    <property type="expression patterns" value="baseline and differential"/>
</dbReference>
<accession>A0A2K3DM07</accession>
<dbReference type="PANTHER" id="PTHR18763">
    <property type="entry name" value="WD-REPEAT PROTEIN 18"/>
    <property type="match status" value="1"/>
</dbReference>
<dbReference type="SMART" id="SM00320">
    <property type="entry name" value="WD40"/>
    <property type="match status" value="4"/>
</dbReference>
<dbReference type="PROSITE" id="PS00678">
    <property type="entry name" value="WD_REPEATS_1"/>
    <property type="match status" value="1"/>
</dbReference>
<sequence>MQDSLILIANANADGLIIACDPVTGSQVSAYKGNGSSRNGLATLGNDYIVAAQTHKHALHFWSWHREQVLQRSFAAEALTCLACSPDGAYLAAGGASGTLYLWEVGSGRLLRAWAAHYKAATALLFVGGCGVLLSGGEDTLVHVWPLAELLDPLQLADPHSPAFARPTPLHAWSDHTLPVTALAAGAGEAAAVVASGSADRTVKLRRLGDGALLRAVALPAAVNDLVLDAGEQWLYAAGGDGAIYQVPLLAAAEPAATAAAAGTGAGGPEGAAARDGAAAGTSGGGGADGGGGGGLAAFLGHSRSVTCLVLAPARLTGAGSGAAAAAGVAGGSGGGGGGCDAVLVSGSEDGTVRVWDLRSRQPVQVISAPGKAAVTGVQVVSVARQWLPSSGRGGGGGGGSGGAVVADANGGAGAGSSGGRAGPKRPQPLAALAKHPGVGGSGRRWEGAPVVLDGSAGWVGLASSGGGPELRAAPRLAALQAAAAAAQPGLLGAGVCGGSAAALGQGHGSWEAALS</sequence>
<dbReference type="InterPro" id="IPR020472">
    <property type="entry name" value="WD40_PAC1"/>
</dbReference>
<feature type="region of interest" description="Disordered" evidence="4">
    <location>
        <begin position="261"/>
        <end position="286"/>
    </location>
</feature>
<feature type="repeat" description="WD" evidence="3">
    <location>
        <begin position="344"/>
        <end position="366"/>
    </location>
</feature>
<dbReference type="RefSeq" id="XP_042923312.1">
    <property type="nucleotide sequence ID" value="XM_043062606.1"/>
</dbReference>
<feature type="compositionally biased region" description="Gly residues" evidence="4">
    <location>
        <begin position="392"/>
        <end position="403"/>
    </location>
</feature>
<reference evidence="6 7" key="1">
    <citation type="journal article" date="2007" name="Science">
        <title>The Chlamydomonas genome reveals the evolution of key animal and plant functions.</title>
        <authorList>
            <person name="Merchant S.S."/>
            <person name="Prochnik S.E."/>
            <person name="Vallon O."/>
            <person name="Harris E.H."/>
            <person name="Karpowicz S.J."/>
            <person name="Witman G.B."/>
            <person name="Terry A."/>
            <person name="Salamov A."/>
            <person name="Fritz-Laylin L.K."/>
            <person name="Marechal-Drouard L."/>
            <person name="Marshall W.F."/>
            <person name="Qu L.H."/>
            <person name="Nelson D.R."/>
            <person name="Sanderfoot A.A."/>
            <person name="Spalding M.H."/>
            <person name="Kapitonov V.V."/>
            <person name="Ren Q."/>
            <person name="Ferris P."/>
            <person name="Lindquist E."/>
            <person name="Shapiro H."/>
            <person name="Lucas S.M."/>
            <person name="Grimwood J."/>
            <person name="Schmutz J."/>
            <person name="Cardol P."/>
            <person name="Cerutti H."/>
            <person name="Chanfreau G."/>
            <person name="Chen C.L."/>
            <person name="Cognat V."/>
            <person name="Croft M.T."/>
            <person name="Dent R."/>
            <person name="Dutcher S."/>
            <person name="Fernandez E."/>
            <person name="Fukuzawa H."/>
            <person name="Gonzalez-Ballester D."/>
            <person name="Gonzalez-Halphen D."/>
            <person name="Hallmann A."/>
            <person name="Hanikenne M."/>
            <person name="Hippler M."/>
            <person name="Inwood W."/>
            <person name="Jabbari K."/>
            <person name="Kalanon M."/>
            <person name="Kuras R."/>
            <person name="Lefebvre P.A."/>
            <person name="Lemaire S.D."/>
            <person name="Lobanov A.V."/>
            <person name="Lohr M."/>
            <person name="Manuell A."/>
            <person name="Meier I."/>
            <person name="Mets L."/>
            <person name="Mittag M."/>
            <person name="Mittelmeier T."/>
            <person name="Moroney J.V."/>
            <person name="Moseley J."/>
            <person name="Napoli C."/>
            <person name="Nedelcu A.M."/>
            <person name="Niyogi K."/>
            <person name="Novoselov S.V."/>
            <person name="Paulsen I.T."/>
            <person name="Pazour G."/>
            <person name="Purton S."/>
            <person name="Ral J.P."/>
            <person name="Riano-Pachon D.M."/>
            <person name="Riekhof W."/>
            <person name="Rymarquis L."/>
            <person name="Schroda M."/>
            <person name="Stern D."/>
            <person name="Umen J."/>
            <person name="Willows R."/>
            <person name="Wilson N."/>
            <person name="Zimmer S.L."/>
            <person name="Allmer J."/>
            <person name="Balk J."/>
            <person name="Bisova K."/>
            <person name="Chen C.J."/>
            <person name="Elias M."/>
            <person name="Gendler K."/>
            <person name="Hauser C."/>
            <person name="Lamb M.R."/>
            <person name="Ledford H."/>
            <person name="Long J.C."/>
            <person name="Minagawa J."/>
            <person name="Page M.D."/>
            <person name="Pan J."/>
            <person name="Pootakham W."/>
            <person name="Roje S."/>
            <person name="Rose A."/>
            <person name="Stahlberg E."/>
            <person name="Terauchi A.M."/>
            <person name="Yang P."/>
            <person name="Ball S."/>
            <person name="Bowler C."/>
            <person name="Dieckmann C.L."/>
            <person name="Gladyshev V.N."/>
            <person name="Green P."/>
            <person name="Jorgensen R."/>
            <person name="Mayfield S."/>
            <person name="Mueller-Roeber B."/>
            <person name="Rajamani S."/>
            <person name="Sayre R.T."/>
            <person name="Brokstein P."/>
            <person name="Dubchak I."/>
            <person name="Goodstein D."/>
            <person name="Hornick L."/>
            <person name="Huang Y.W."/>
            <person name="Jhaveri J."/>
            <person name="Luo Y."/>
            <person name="Martinez D."/>
            <person name="Ngau W.C."/>
            <person name="Otillar B."/>
            <person name="Poliakov A."/>
            <person name="Porter A."/>
            <person name="Szajkowski L."/>
            <person name="Werner G."/>
            <person name="Zhou K."/>
            <person name="Grigoriev I.V."/>
            <person name="Rokhsar D.S."/>
            <person name="Grossman A.R."/>
        </authorList>
    </citation>
    <scope>NUCLEOTIDE SEQUENCE [LARGE SCALE GENOMIC DNA]</scope>
    <source>
        <strain evidence="7">CC-503</strain>
    </source>
</reference>
<dbReference type="Gene3D" id="2.130.10.10">
    <property type="entry name" value="YVTN repeat-like/Quinoprotein amine dehydrogenase"/>
    <property type="match status" value="2"/>
</dbReference>
<evidence type="ECO:0000256" key="4">
    <source>
        <dbReference type="SAM" id="MobiDB-lite"/>
    </source>
</evidence>
<dbReference type="InterPro" id="IPR015943">
    <property type="entry name" value="WD40/YVTN_repeat-like_dom_sf"/>
</dbReference>
<evidence type="ECO:0000256" key="2">
    <source>
        <dbReference type="ARBA" id="ARBA00022737"/>
    </source>
</evidence>
<dbReference type="PANTHER" id="PTHR18763:SF0">
    <property type="entry name" value="WD REPEAT-CONTAINING PROTEIN 18"/>
    <property type="match status" value="1"/>
</dbReference>
<feature type="region of interest" description="Disordered" evidence="4">
    <location>
        <begin position="390"/>
        <end position="445"/>
    </location>
</feature>
<dbReference type="Pfam" id="PF00400">
    <property type="entry name" value="WD40"/>
    <property type="match status" value="2"/>
</dbReference>
<organism evidence="6 7">
    <name type="scientific">Chlamydomonas reinhardtii</name>
    <name type="common">Chlamydomonas smithii</name>
    <dbReference type="NCBI Taxonomy" id="3055"/>
    <lineage>
        <taxon>Eukaryota</taxon>
        <taxon>Viridiplantae</taxon>
        <taxon>Chlorophyta</taxon>
        <taxon>core chlorophytes</taxon>
        <taxon>Chlorophyceae</taxon>
        <taxon>CS clade</taxon>
        <taxon>Chlamydomonadales</taxon>
        <taxon>Chlamydomonadaceae</taxon>
        <taxon>Chlamydomonas</taxon>
    </lineage>
</organism>
<feature type="domain" description="WD repeat-containing protein 54 beta-propeller" evidence="5">
    <location>
        <begin position="68"/>
        <end position="148"/>
    </location>
</feature>
<feature type="compositionally biased region" description="Low complexity" evidence="4">
    <location>
        <begin position="271"/>
        <end position="281"/>
    </location>
</feature>
<dbReference type="InterPro" id="IPR001680">
    <property type="entry name" value="WD40_rpt"/>
</dbReference>
<keyword evidence="7" id="KW-1185">Reference proteome</keyword>
<dbReference type="PRINTS" id="PR00320">
    <property type="entry name" value="GPROTEINBRPT"/>
</dbReference>
<keyword evidence="2" id="KW-0677">Repeat</keyword>